<keyword evidence="3" id="KW-1185">Reference proteome</keyword>
<protein>
    <submittedName>
        <fullName evidence="2">Uncharacterized protein</fullName>
    </submittedName>
</protein>
<evidence type="ECO:0000313" key="2">
    <source>
        <dbReference type="EMBL" id="AGB17581.1"/>
    </source>
</evidence>
<dbReference type="GeneID" id="14378087"/>
<dbReference type="SUPFAM" id="SSF48371">
    <property type="entry name" value="ARM repeat"/>
    <property type="match status" value="1"/>
</dbReference>
<gene>
    <name evidence="2" type="ordered locus">Halru_3015</name>
</gene>
<proteinExistence type="predicted"/>
<dbReference type="AlphaFoldDB" id="L0IH60"/>
<accession>L0IH60</accession>
<feature type="compositionally biased region" description="Basic and acidic residues" evidence="1">
    <location>
        <begin position="905"/>
        <end position="931"/>
    </location>
</feature>
<organism evidence="2 3">
    <name type="scientific">Halovivax ruber (strain DSM 18193 / JCM 13892 / XH-70)</name>
    <dbReference type="NCBI Taxonomy" id="797302"/>
    <lineage>
        <taxon>Archaea</taxon>
        <taxon>Methanobacteriati</taxon>
        <taxon>Methanobacteriota</taxon>
        <taxon>Stenosarchaea group</taxon>
        <taxon>Halobacteria</taxon>
        <taxon>Halobacteriales</taxon>
        <taxon>Natrialbaceae</taxon>
        <taxon>Halovivax</taxon>
    </lineage>
</organism>
<feature type="region of interest" description="Disordered" evidence="1">
    <location>
        <begin position="893"/>
        <end position="931"/>
    </location>
</feature>
<evidence type="ECO:0000313" key="3">
    <source>
        <dbReference type="Proteomes" id="UP000010846"/>
    </source>
</evidence>
<dbReference type="InterPro" id="IPR016024">
    <property type="entry name" value="ARM-type_fold"/>
</dbReference>
<dbReference type="RefSeq" id="WP_015302166.1">
    <property type="nucleotide sequence ID" value="NC_019964.1"/>
</dbReference>
<dbReference type="Proteomes" id="UP000010846">
    <property type="component" value="Chromosome"/>
</dbReference>
<dbReference type="OrthoDB" id="351156at2157"/>
<reference evidence="2" key="1">
    <citation type="submission" date="2011-09" db="EMBL/GenBank/DDBJ databases">
        <title>Complete sequence of Halovivax ruber XH-70.</title>
        <authorList>
            <consortium name="US DOE Joint Genome Institute"/>
            <person name="Lucas S."/>
            <person name="Han J."/>
            <person name="Lapidus A."/>
            <person name="Cheng J.-F."/>
            <person name="Goodwin L."/>
            <person name="Pitluck S."/>
            <person name="Peters L."/>
            <person name="Mikhailova N."/>
            <person name="Davenport K."/>
            <person name="Detter J.C."/>
            <person name="Han C."/>
            <person name="Tapia R."/>
            <person name="Land M."/>
            <person name="Hauser L."/>
            <person name="Kyrpides N."/>
            <person name="Ivanova N."/>
            <person name="Pagani I."/>
            <person name="Sproer C."/>
            <person name="Anderson I."/>
            <person name="Woyke T."/>
        </authorList>
    </citation>
    <scope>NUCLEOTIDE SEQUENCE</scope>
    <source>
        <strain evidence="2">XH-70</strain>
    </source>
</reference>
<dbReference type="EMBL" id="CP003050">
    <property type="protein sequence ID" value="AGB17581.1"/>
    <property type="molecule type" value="Genomic_DNA"/>
</dbReference>
<dbReference type="KEGG" id="hru:Halru_3015"/>
<dbReference type="eggNOG" id="arCOG00770">
    <property type="taxonomic scope" value="Archaea"/>
</dbReference>
<name>L0IH60_HALRX</name>
<dbReference type="STRING" id="797302.Halru_3015"/>
<dbReference type="HOGENOM" id="CLU_272219_0_0_2"/>
<evidence type="ECO:0000256" key="1">
    <source>
        <dbReference type="SAM" id="MobiDB-lite"/>
    </source>
</evidence>
<sequence length="1187" mass="132950">MCGELPCARDVASTLNCADTRDEAFSQLNDLSISNADFDTHCVTELVQTLTAYLDIQNQFHRQTIWISLQSLAEAYPDVVAEHISDVLTAVPHHDDLYLEHLGKLLEPVLEQGVDLSETVNRRYAKSLRQAESKVCRRVAVDLFRQFGTYEDFKILEEMAEYETGVRSDRAGEGLEMALDRAVSVLQKGDETAITNSDIVPIIRHVSYTYPSWLEDNVDELIDLLGKSQADIAIVALSGIAQGTGLISQTVTDRLVSAVKVDGDTILESGDRDGEELPLRRAEDALEALIEANKTEECSAYLVSKADEWLTADSVRLHEHALTQLRVLAERDPDTVQEHVEEITTIAEGGGEEGSLAGEVLSRYGQAQSDDTVSYLQQLLNAHQEGSVIGYLAKAVNCLQYRPTGETSYQSLSIDEAGDRALANVGDTVYEGQTLPIVWPAYEPRVAVLLALELALRSLDEGSDVIVFSPGGGNHWGNKGDLRDEFANYGLVVSEEFPPVPLPDIVPHARIDDGSIVPMSDGIADVRVVFSKRFAELQDLDAPDTVLLNLAARTKGTFEEGIDELLEEYEDASISPLYSNYTKHEFEERRAPRYGPPRDLDEADTLPGIDALEAATDRDHNQPEFAGNFSSWFDRATDAQDIRVVGVDDGGLLEYLEPGYEASSALREYDENRAAGRIFSRQLMFERLPVPADRYNEWVRCQRDGYFGPRTLNALIDKLEERADDIIGRPAIAGKLFETTDALRRAREHIGKKNPLYEELTNRLEESLADERRVAVFLPKETWRRAVQEIVTSDGVVTPSDMEDDRVVFVSPDSARDLGHRDQMFVIGPQRPQYAGFYVHPMVDETVVLTYRGKWSWMIERDASRFVESTNAAAPGLDYSPYAPPRVEVDGHAEAEPTTETEVTETGKSDTLEPGERSSVEPDRAPSGEADRKELADLFDQARPIDYQSGGLSRYDEHERSKVKIETADGQTFTRRDRVMRRRSSPSSEEDRYHWVSPHSLREGDQVAIIDKDVFERRWDEWLSDVYEEEHGETSTFEDLTIWYESLRDILSRLATSSGIEDLTHPEVGRKITSSVDKIEREPSTVWNWFESAAEADNCLGPARDPSLTIGPRRAEDIAALGESFDIEELTGENALRIEESMSRVRRTNMKQGHDFRAEVKAEMNSLEDNEIRDNAATYEVASVTEL</sequence>